<dbReference type="EMBL" id="JAAGNN010000011">
    <property type="protein sequence ID" value="KAF4082947.1"/>
    <property type="molecule type" value="Genomic_DNA"/>
</dbReference>
<evidence type="ECO:0000256" key="1">
    <source>
        <dbReference type="SAM" id="Phobius"/>
    </source>
</evidence>
<feature type="transmembrane region" description="Helical" evidence="1">
    <location>
        <begin position="12"/>
        <end position="36"/>
    </location>
</feature>
<proteinExistence type="predicted"/>
<evidence type="ECO:0000313" key="2">
    <source>
        <dbReference type="EMBL" id="KAF4082947.1"/>
    </source>
</evidence>
<keyword evidence="3" id="KW-1185">Reference proteome</keyword>
<comment type="caution">
    <text evidence="2">The sequence shown here is derived from an EMBL/GenBank/DDBJ whole genome shotgun (WGS) entry which is preliminary data.</text>
</comment>
<dbReference type="Proteomes" id="UP000593565">
    <property type="component" value="Unassembled WGS sequence"/>
</dbReference>
<reference evidence="2 3" key="1">
    <citation type="submission" date="2020-02" db="EMBL/GenBank/DDBJ databases">
        <title>A chromosome-scale genome assembly of the black bullhead catfish (Ameiurus melas).</title>
        <authorList>
            <person name="Wen M."/>
            <person name="Zham M."/>
            <person name="Cabau C."/>
            <person name="Klopp C."/>
            <person name="Donnadieu C."/>
            <person name="Roques C."/>
            <person name="Bouchez O."/>
            <person name="Lampietro C."/>
            <person name="Jouanno E."/>
            <person name="Herpin A."/>
            <person name="Louis A."/>
            <person name="Berthelot C."/>
            <person name="Parey E."/>
            <person name="Roest-Crollius H."/>
            <person name="Braasch I."/>
            <person name="Postlethwait J."/>
            <person name="Robinson-Rechavi M."/>
            <person name="Echchiki A."/>
            <person name="Begum T."/>
            <person name="Montfort J."/>
            <person name="Schartl M."/>
            <person name="Bobe J."/>
            <person name="Guiguen Y."/>
        </authorList>
    </citation>
    <scope>NUCLEOTIDE SEQUENCE [LARGE SCALE GENOMIC DNA]</scope>
    <source>
        <strain evidence="2">M_S1</strain>
        <tissue evidence="2">Blood</tissue>
    </source>
</reference>
<protein>
    <submittedName>
        <fullName evidence="2">Uncharacterized protein</fullName>
    </submittedName>
</protein>
<accession>A0A7J6ALI3</accession>
<organism evidence="2 3">
    <name type="scientific">Ameiurus melas</name>
    <name type="common">Black bullhead</name>
    <name type="synonym">Silurus melas</name>
    <dbReference type="NCBI Taxonomy" id="219545"/>
    <lineage>
        <taxon>Eukaryota</taxon>
        <taxon>Metazoa</taxon>
        <taxon>Chordata</taxon>
        <taxon>Craniata</taxon>
        <taxon>Vertebrata</taxon>
        <taxon>Euteleostomi</taxon>
        <taxon>Actinopterygii</taxon>
        <taxon>Neopterygii</taxon>
        <taxon>Teleostei</taxon>
        <taxon>Ostariophysi</taxon>
        <taxon>Siluriformes</taxon>
        <taxon>Ictaluridae</taxon>
        <taxon>Ameiurus</taxon>
    </lineage>
</organism>
<name>A0A7J6ALI3_AMEME</name>
<sequence length="80" mass="9220">MFSQCFNTLHENIIKISLTFYFTLNCVTLFLFSPVIPPSCRFYWGSISVLTACLSTCLLGSKRIRLFHVPVKKQNKTKNI</sequence>
<keyword evidence="1" id="KW-0472">Membrane</keyword>
<feature type="transmembrane region" description="Helical" evidence="1">
    <location>
        <begin position="42"/>
        <end position="60"/>
    </location>
</feature>
<keyword evidence="1" id="KW-0812">Transmembrane</keyword>
<evidence type="ECO:0000313" key="3">
    <source>
        <dbReference type="Proteomes" id="UP000593565"/>
    </source>
</evidence>
<keyword evidence="1" id="KW-1133">Transmembrane helix</keyword>
<dbReference type="AlphaFoldDB" id="A0A7J6ALI3"/>
<gene>
    <name evidence="2" type="ORF">AMELA_G00134320</name>
</gene>